<evidence type="ECO:0000313" key="2">
    <source>
        <dbReference type="EMBL" id="JAE30865.1"/>
    </source>
</evidence>
<organism evidence="2">
    <name type="scientific">Arundo donax</name>
    <name type="common">Giant reed</name>
    <name type="synonym">Donax arundinaceus</name>
    <dbReference type="NCBI Taxonomy" id="35708"/>
    <lineage>
        <taxon>Eukaryota</taxon>
        <taxon>Viridiplantae</taxon>
        <taxon>Streptophyta</taxon>
        <taxon>Embryophyta</taxon>
        <taxon>Tracheophyta</taxon>
        <taxon>Spermatophyta</taxon>
        <taxon>Magnoliopsida</taxon>
        <taxon>Liliopsida</taxon>
        <taxon>Poales</taxon>
        <taxon>Poaceae</taxon>
        <taxon>PACMAD clade</taxon>
        <taxon>Arundinoideae</taxon>
        <taxon>Arundineae</taxon>
        <taxon>Arundo</taxon>
    </lineage>
</organism>
<accession>A0A0A9H0V6</accession>
<dbReference type="EMBL" id="GBRH01167031">
    <property type="protein sequence ID" value="JAE30865.1"/>
    <property type="molecule type" value="Transcribed_RNA"/>
</dbReference>
<evidence type="ECO:0000256" key="1">
    <source>
        <dbReference type="SAM" id="MobiDB-lite"/>
    </source>
</evidence>
<dbReference type="AlphaFoldDB" id="A0A0A9H0V6"/>
<name>A0A0A9H0V6_ARUDO</name>
<feature type="region of interest" description="Disordered" evidence="1">
    <location>
        <begin position="50"/>
        <end position="75"/>
    </location>
</feature>
<reference evidence="2" key="1">
    <citation type="submission" date="2014-09" db="EMBL/GenBank/DDBJ databases">
        <authorList>
            <person name="Magalhaes I.L.F."/>
            <person name="Oliveira U."/>
            <person name="Santos F.R."/>
            <person name="Vidigal T.H.D.A."/>
            <person name="Brescovit A.D."/>
            <person name="Santos A.J."/>
        </authorList>
    </citation>
    <scope>NUCLEOTIDE SEQUENCE</scope>
    <source>
        <tissue evidence="2">Shoot tissue taken approximately 20 cm above the soil surface</tissue>
    </source>
</reference>
<proteinExistence type="predicted"/>
<sequence>MISMGKLAHHLFHTLPAYRLLGWISGALLYTKAKIIHHCKRQRRVIVGQQNRTSIRQASSPPVISRHASNRKTSMSTVITSKRIQVISQVEEKKYPL</sequence>
<feature type="compositionally biased region" description="Polar residues" evidence="1">
    <location>
        <begin position="50"/>
        <end position="62"/>
    </location>
</feature>
<reference evidence="2" key="2">
    <citation type="journal article" date="2015" name="Data Brief">
        <title>Shoot transcriptome of the giant reed, Arundo donax.</title>
        <authorList>
            <person name="Barrero R.A."/>
            <person name="Guerrero F.D."/>
            <person name="Moolhuijzen P."/>
            <person name="Goolsby J.A."/>
            <person name="Tidwell J."/>
            <person name="Bellgard S.E."/>
            <person name="Bellgard M.I."/>
        </authorList>
    </citation>
    <scope>NUCLEOTIDE SEQUENCE</scope>
    <source>
        <tissue evidence="2">Shoot tissue taken approximately 20 cm above the soil surface</tissue>
    </source>
</reference>
<protein>
    <submittedName>
        <fullName evidence="2">Uncharacterized protein</fullName>
    </submittedName>
</protein>